<dbReference type="Gene3D" id="1.10.340.70">
    <property type="match status" value="1"/>
</dbReference>
<dbReference type="InterPro" id="IPR041588">
    <property type="entry name" value="Integrase_H2C2"/>
</dbReference>
<comment type="caution">
    <text evidence="2">The sequence shown here is derived from an EMBL/GenBank/DDBJ whole genome shotgun (WGS) entry which is preliminary data.</text>
</comment>
<dbReference type="InterPro" id="IPR052160">
    <property type="entry name" value="Gypsy_RT_Integrase-like"/>
</dbReference>
<feature type="domain" description="Integrase zinc-binding" evidence="1">
    <location>
        <begin position="91"/>
        <end position="147"/>
    </location>
</feature>
<keyword evidence="2" id="KW-0548">Nucleotidyltransferase</keyword>
<dbReference type="Pfam" id="PF17921">
    <property type="entry name" value="Integrase_H2C2"/>
    <property type="match status" value="1"/>
</dbReference>
<keyword evidence="3" id="KW-1185">Reference proteome</keyword>
<keyword evidence="2" id="KW-0808">Transferase</keyword>
<accession>A0ABQ5GDS9</accession>
<name>A0ABQ5GDS9_9ASTR</name>
<dbReference type="Proteomes" id="UP001151760">
    <property type="component" value="Unassembled WGS sequence"/>
</dbReference>
<organism evidence="2 3">
    <name type="scientific">Tanacetum coccineum</name>
    <dbReference type="NCBI Taxonomy" id="301880"/>
    <lineage>
        <taxon>Eukaryota</taxon>
        <taxon>Viridiplantae</taxon>
        <taxon>Streptophyta</taxon>
        <taxon>Embryophyta</taxon>
        <taxon>Tracheophyta</taxon>
        <taxon>Spermatophyta</taxon>
        <taxon>Magnoliopsida</taxon>
        <taxon>eudicotyledons</taxon>
        <taxon>Gunneridae</taxon>
        <taxon>Pentapetalae</taxon>
        <taxon>asterids</taxon>
        <taxon>campanulids</taxon>
        <taxon>Asterales</taxon>
        <taxon>Asteraceae</taxon>
        <taxon>Asteroideae</taxon>
        <taxon>Anthemideae</taxon>
        <taxon>Anthemidinae</taxon>
        <taxon>Tanacetum</taxon>
    </lineage>
</organism>
<evidence type="ECO:0000259" key="1">
    <source>
        <dbReference type="Pfam" id="PF17921"/>
    </source>
</evidence>
<reference evidence="2" key="1">
    <citation type="journal article" date="2022" name="Int. J. Mol. Sci.">
        <title>Draft Genome of Tanacetum Coccineum: Genomic Comparison of Closely Related Tanacetum-Family Plants.</title>
        <authorList>
            <person name="Yamashiro T."/>
            <person name="Shiraishi A."/>
            <person name="Nakayama K."/>
            <person name="Satake H."/>
        </authorList>
    </citation>
    <scope>NUCLEOTIDE SEQUENCE</scope>
</reference>
<proteinExistence type="predicted"/>
<dbReference type="InterPro" id="IPR036397">
    <property type="entry name" value="RNaseH_sf"/>
</dbReference>
<evidence type="ECO:0000313" key="2">
    <source>
        <dbReference type="EMBL" id="GJT73816.1"/>
    </source>
</evidence>
<sequence length="321" mass="37557">MLENPELEEDEEAIRDSFPDEHLMGIFVKEPEKDPWYVDYANFLVSRVMPRDLTYHLRKMFLSDLKHYIWDEPYLFKSCPYGIVRRCVFGKEIQEILEHCHKGLTGGHYRANITTRKIFESGFYWPTIFKGAKKHVRECDACQRAKNISSRNQMLLTNTIVSELFDTWGIDFMGPFPSSRNNKYILVAVDYADKLDDALCAFRTAYKSPIKSTSFRIVYGKACHLPIEMEHKAYWALRNVNLNLDVAGRNRITDKEFQEGEEVLVFNSRLKLFPSKLKTRWYGPYTVSKVFSYETVEVCGKYGIHFKVNGHRIKKYYGGGV</sequence>
<reference evidence="2" key="2">
    <citation type="submission" date="2022-01" db="EMBL/GenBank/DDBJ databases">
        <authorList>
            <person name="Yamashiro T."/>
            <person name="Shiraishi A."/>
            <person name="Satake H."/>
            <person name="Nakayama K."/>
        </authorList>
    </citation>
    <scope>NUCLEOTIDE SEQUENCE</scope>
</reference>
<dbReference type="EMBL" id="BQNB010018386">
    <property type="protein sequence ID" value="GJT73816.1"/>
    <property type="molecule type" value="Genomic_DNA"/>
</dbReference>
<gene>
    <name evidence="2" type="ORF">Tco_1033102</name>
</gene>
<protein>
    <submittedName>
        <fullName evidence="2">Reverse transcriptase domain-containing protein</fullName>
    </submittedName>
</protein>
<dbReference type="PANTHER" id="PTHR47266">
    <property type="entry name" value="ENDONUCLEASE-RELATED"/>
    <property type="match status" value="1"/>
</dbReference>
<dbReference type="GO" id="GO:0003964">
    <property type="term" value="F:RNA-directed DNA polymerase activity"/>
    <property type="evidence" value="ECO:0007669"/>
    <property type="project" value="UniProtKB-KW"/>
</dbReference>
<keyword evidence="2" id="KW-0695">RNA-directed DNA polymerase</keyword>
<evidence type="ECO:0000313" key="3">
    <source>
        <dbReference type="Proteomes" id="UP001151760"/>
    </source>
</evidence>
<dbReference type="Gene3D" id="3.30.420.10">
    <property type="entry name" value="Ribonuclease H-like superfamily/Ribonuclease H"/>
    <property type="match status" value="1"/>
</dbReference>